<dbReference type="InterPro" id="IPR000754">
    <property type="entry name" value="Ribosomal_uS9"/>
</dbReference>
<dbReference type="EMBL" id="KB468146">
    <property type="protein sequence ID" value="PCH43608.1"/>
    <property type="molecule type" value="Genomic_DNA"/>
</dbReference>
<keyword evidence="3 4" id="KW-0687">Ribonucleoprotein</keyword>
<dbReference type="OMA" id="ARVWVIA"/>
<evidence type="ECO:0000256" key="3">
    <source>
        <dbReference type="ARBA" id="ARBA00023274"/>
    </source>
</evidence>
<dbReference type="InterPro" id="IPR020568">
    <property type="entry name" value="Ribosomal_Su5_D2-typ_SF"/>
</dbReference>
<accession>A0A2H3K0I0</accession>
<evidence type="ECO:0000256" key="1">
    <source>
        <dbReference type="ARBA" id="ARBA00005251"/>
    </source>
</evidence>
<evidence type="ECO:0000313" key="6">
    <source>
        <dbReference type="Proteomes" id="UP000218811"/>
    </source>
</evidence>
<dbReference type="InterPro" id="IPR020574">
    <property type="entry name" value="Ribosomal_uS9_CS"/>
</dbReference>
<organism evidence="5 6">
    <name type="scientific">Wolfiporia cocos (strain MD-104)</name>
    <name type="common">Brown rot fungus</name>
    <dbReference type="NCBI Taxonomy" id="742152"/>
    <lineage>
        <taxon>Eukaryota</taxon>
        <taxon>Fungi</taxon>
        <taxon>Dikarya</taxon>
        <taxon>Basidiomycota</taxon>
        <taxon>Agaricomycotina</taxon>
        <taxon>Agaricomycetes</taxon>
        <taxon>Polyporales</taxon>
        <taxon>Phaeolaceae</taxon>
        <taxon>Wolfiporia</taxon>
    </lineage>
</organism>
<dbReference type="GO" id="GO:0003723">
    <property type="term" value="F:RNA binding"/>
    <property type="evidence" value="ECO:0007669"/>
    <property type="project" value="TreeGrafter"/>
</dbReference>
<evidence type="ECO:0000256" key="4">
    <source>
        <dbReference type="RuleBase" id="RU003815"/>
    </source>
</evidence>
<dbReference type="AlphaFoldDB" id="A0A2H3K0I0"/>
<dbReference type="OrthoDB" id="10254627at2759"/>
<gene>
    <name evidence="5" type="ORF">WOLCODRAFT_138463</name>
</gene>
<dbReference type="Gene3D" id="3.30.230.10">
    <property type="match status" value="1"/>
</dbReference>
<protein>
    <submittedName>
        <fullName evidence="5">Ribosomal protein S5 domain 2-like protein</fullName>
    </submittedName>
</protein>
<keyword evidence="6" id="KW-1185">Reference proteome</keyword>
<dbReference type="SUPFAM" id="SSF54211">
    <property type="entry name" value="Ribosomal protein S5 domain 2-like"/>
    <property type="match status" value="1"/>
</dbReference>
<reference evidence="5 6" key="1">
    <citation type="journal article" date="2012" name="Science">
        <title>The Paleozoic origin of enzymatic lignin decomposition reconstructed from 31 fungal genomes.</title>
        <authorList>
            <person name="Floudas D."/>
            <person name="Binder M."/>
            <person name="Riley R."/>
            <person name="Barry K."/>
            <person name="Blanchette R.A."/>
            <person name="Henrissat B."/>
            <person name="Martinez A.T."/>
            <person name="Otillar R."/>
            <person name="Spatafora J.W."/>
            <person name="Yadav J.S."/>
            <person name="Aerts A."/>
            <person name="Benoit I."/>
            <person name="Boyd A."/>
            <person name="Carlson A."/>
            <person name="Copeland A."/>
            <person name="Coutinho P.M."/>
            <person name="de Vries R.P."/>
            <person name="Ferreira P."/>
            <person name="Findley K."/>
            <person name="Foster B."/>
            <person name="Gaskell J."/>
            <person name="Glotzer D."/>
            <person name="Gorecki P."/>
            <person name="Heitman J."/>
            <person name="Hesse C."/>
            <person name="Hori C."/>
            <person name="Igarashi K."/>
            <person name="Jurgens J.A."/>
            <person name="Kallen N."/>
            <person name="Kersten P."/>
            <person name="Kohler A."/>
            <person name="Kuees U."/>
            <person name="Kumar T.K.A."/>
            <person name="Kuo A."/>
            <person name="LaButti K."/>
            <person name="Larrondo L.F."/>
            <person name="Lindquist E."/>
            <person name="Ling A."/>
            <person name="Lombard V."/>
            <person name="Lucas S."/>
            <person name="Lundell T."/>
            <person name="Martin R."/>
            <person name="McLaughlin D.J."/>
            <person name="Morgenstern I."/>
            <person name="Morin E."/>
            <person name="Murat C."/>
            <person name="Nagy L.G."/>
            <person name="Nolan M."/>
            <person name="Ohm R.A."/>
            <person name="Patyshakuliyeva A."/>
            <person name="Rokas A."/>
            <person name="Ruiz-Duenas F.J."/>
            <person name="Sabat G."/>
            <person name="Salamov A."/>
            <person name="Samejima M."/>
            <person name="Schmutz J."/>
            <person name="Slot J.C."/>
            <person name="St John F."/>
            <person name="Stenlid J."/>
            <person name="Sun H."/>
            <person name="Sun S."/>
            <person name="Syed K."/>
            <person name="Tsang A."/>
            <person name="Wiebenga A."/>
            <person name="Young D."/>
            <person name="Pisabarro A."/>
            <person name="Eastwood D.C."/>
            <person name="Martin F."/>
            <person name="Cullen D."/>
            <person name="Grigoriev I.V."/>
            <person name="Hibbett D.S."/>
        </authorList>
    </citation>
    <scope>NUCLEOTIDE SEQUENCE [LARGE SCALE GENOMIC DNA]</scope>
    <source>
        <strain evidence="5 6">MD-104</strain>
    </source>
</reference>
<sequence>MNVARNAISAAVRARTYATMYVPPAALENIIERRHPRKPAPESPNFYTGRAAYFDQVNALESAIQHTRSALQTLELLPLPVFARESIPPAHNVWMTKEALADKLNARLTTSRYRRLLGLLNQLDSYRRIADVAGVVQLAERVADVLQIFERENKAAVLAQGKRKPVQFDQYGRSYTIGRRKESTARVWMIPVQRKEAAADASTSAALAAPEGLEAQTADSLPPLESSVTSAFDDAPVAPVEVTTSNILINNTPLVQYFPLLTDRERIIRPFRIAGLIGAYNVFALVRGGGTTGQSGAVSLGVAKALAAHAPDVEPLLKKAKLLRRDPRMVERKKTGRAKARKAYTWVKR</sequence>
<dbReference type="Proteomes" id="UP000218811">
    <property type="component" value="Unassembled WGS sequence"/>
</dbReference>
<dbReference type="PROSITE" id="PS00360">
    <property type="entry name" value="RIBOSOMAL_S9"/>
    <property type="match status" value="1"/>
</dbReference>
<comment type="similarity">
    <text evidence="1 4">Belongs to the universal ribosomal protein uS9 family.</text>
</comment>
<dbReference type="PANTHER" id="PTHR21569:SF1">
    <property type="entry name" value="SMALL RIBOSOMAL SUBUNIT PROTEIN US9M"/>
    <property type="match status" value="1"/>
</dbReference>
<dbReference type="InterPro" id="IPR014721">
    <property type="entry name" value="Ribsml_uS5_D2-typ_fold_subgr"/>
</dbReference>
<dbReference type="Pfam" id="PF00380">
    <property type="entry name" value="Ribosomal_S9"/>
    <property type="match status" value="1"/>
</dbReference>
<evidence type="ECO:0000313" key="5">
    <source>
        <dbReference type="EMBL" id="PCH43608.1"/>
    </source>
</evidence>
<dbReference type="GO" id="GO:0006412">
    <property type="term" value="P:translation"/>
    <property type="evidence" value="ECO:0007669"/>
    <property type="project" value="InterPro"/>
</dbReference>
<dbReference type="GO" id="GO:0005763">
    <property type="term" value="C:mitochondrial small ribosomal subunit"/>
    <property type="evidence" value="ECO:0007669"/>
    <property type="project" value="TreeGrafter"/>
</dbReference>
<keyword evidence="2 4" id="KW-0689">Ribosomal protein</keyword>
<evidence type="ECO:0000256" key="2">
    <source>
        <dbReference type="ARBA" id="ARBA00022980"/>
    </source>
</evidence>
<proteinExistence type="inferred from homology"/>
<dbReference type="GO" id="GO:0003735">
    <property type="term" value="F:structural constituent of ribosome"/>
    <property type="evidence" value="ECO:0007669"/>
    <property type="project" value="InterPro"/>
</dbReference>
<dbReference type="STRING" id="742152.A0A2H3K0I0"/>
<dbReference type="PANTHER" id="PTHR21569">
    <property type="entry name" value="RIBOSOMAL PROTEIN S9"/>
    <property type="match status" value="1"/>
</dbReference>
<name>A0A2H3K0I0_WOLCO</name>